<dbReference type="PANTHER" id="PTHR38471">
    <property type="entry name" value="FOUR HELIX BUNDLE PROTEIN"/>
    <property type="match status" value="1"/>
</dbReference>
<name>A0A2U8E6D6_9BACT</name>
<dbReference type="OrthoDB" id="285993at2"/>
<accession>A0A2U8E6D6</accession>
<keyword evidence="2" id="KW-1185">Reference proteome</keyword>
<dbReference type="PIRSF" id="PIRSF035652">
    <property type="entry name" value="CHP02436"/>
    <property type="match status" value="1"/>
</dbReference>
<organism evidence="1 2">
    <name type="scientific">Ereboglobus luteus</name>
    <dbReference type="NCBI Taxonomy" id="1796921"/>
    <lineage>
        <taxon>Bacteria</taxon>
        <taxon>Pseudomonadati</taxon>
        <taxon>Verrucomicrobiota</taxon>
        <taxon>Opitutia</taxon>
        <taxon>Opitutales</taxon>
        <taxon>Opitutaceae</taxon>
        <taxon>Ereboglobus</taxon>
    </lineage>
</organism>
<dbReference type="SUPFAM" id="SSF158446">
    <property type="entry name" value="IVS-encoded protein-like"/>
    <property type="match status" value="1"/>
</dbReference>
<dbReference type="InterPro" id="IPR036583">
    <property type="entry name" value="23S_rRNA_IVS_sf"/>
</dbReference>
<protein>
    <submittedName>
        <fullName evidence="1">Four helix bundle protein</fullName>
    </submittedName>
</protein>
<dbReference type="InterPro" id="IPR012657">
    <property type="entry name" value="23S_rRNA-intervening_sequence"/>
</dbReference>
<dbReference type="KEGG" id="elut:CKA38_00635"/>
<evidence type="ECO:0000313" key="2">
    <source>
        <dbReference type="Proteomes" id="UP000244896"/>
    </source>
</evidence>
<dbReference type="Pfam" id="PF05635">
    <property type="entry name" value="23S_rRNA_IVP"/>
    <property type="match status" value="1"/>
</dbReference>
<reference evidence="1 2" key="1">
    <citation type="journal article" date="2018" name="Syst. Appl. Microbiol.">
        <title>Ereboglobus luteus gen. nov. sp. nov. from cockroach guts, and new insights into the oxygen relationship of the genera Opitutus and Didymococcus (Verrucomicrobia: Opitutaceae).</title>
        <authorList>
            <person name="Tegtmeier D."/>
            <person name="Belitz A."/>
            <person name="Radek R."/>
            <person name="Heimerl T."/>
            <person name="Brune A."/>
        </authorList>
    </citation>
    <scope>NUCLEOTIDE SEQUENCE [LARGE SCALE GENOMIC DNA]</scope>
    <source>
        <strain evidence="1 2">Ho45</strain>
    </source>
</reference>
<dbReference type="EMBL" id="CP023004">
    <property type="protein sequence ID" value="AWI10427.1"/>
    <property type="molecule type" value="Genomic_DNA"/>
</dbReference>
<evidence type="ECO:0000313" key="1">
    <source>
        <dbReference type="EMBL" id="AWI10427.1"/>
    </source>
</evidence>
<dbReference type="PANTHER" id="PTHR38471:SF2">
    <property type="entry name" value="FOUR HELIX BUNDLE PROTEIN"/>
    <property type="match status" value="1"/>
</dbReference>
<proteinExistence type="predicted"/>
<dbReference type="Proteomes" id="UP000244896">
    <property type="component" value="Chromosome"/>
</dbReference>
<dbReference type="AlphaFoldDB" id="A0A2U8E6D6"/>
<dbReference type="RefSeq" id="WP_108826328.1">
    <property type="nucleotide sequence ID" value="NZ_CP023004.1"/>
</dbReference>
<dbReference type="NCBIfam" id="TIGR02436">
    <property type="entry name" value="four helix bundle protein"/>
    <property type="match status" value="1"/>
</dbReference>
<gene>
    <name evidence="1" type="ORF">CKA38_00635</name>
</gene>
<sequence length="118" mass="13069">MKNNDLKKRTKQFALRIIKMTEALPRTMTGGVLGKQLLRSATSVAANYRSACRGRSKPEFIAKLGIVEEESDESSFWLELIEESGLLPAKKLAALKKESEELTAIMVSSIRTARRAAS</sequence>
<dbReference type="Gene3D" id="1.20.1440.60">
    <property type="entry name" value="23S rRNA-intervening sequence"/>
    <property type="match status" value="1"/>
</dbReference>